<evidence type="ECO:0000259" key="11">
    <source>
        <dbReference type="Pfam" id="PF04083"/>
    </source>
</evidence>
<name>A0A9P0BEH1_BRAAE</name>
<evidence type="ECO:0000256" key="5">
    <source>
        <dbReference type="ARBA" id="ARBA00023098"/>
    </source>
</evidence>
<comment type="similarity">
    <text evidence="1 7">Belongs to the AB hydrolase superfamily. Lipase family.</text>
</comment>
<feature type="active site" description="Charge relay system" evidence="8">
    <location>
        <position position="389"/>
    </location>
</feature>
<keyword evidence="2 9" id="KW-0732">Signal</keyword>
<evidence type="ECO:0000256" key="1">
    <source>
        <dbReference type="ARBA" id="ARBA00010701"/>
    </source>
</evidence>
<feature type="domain" description="AB hydrolase-1" evidence="10">
    <location>
        <begin position="118"/>
        <end position="213"/>
    </location>
</feature>
<dbReference type="AlphaFoldDB" id="A0A9P0BEH1"/>
<evidence type="ECO:0000256" key="4">
    <source>
        <dbReference type="ARBA" id="ARBA00022963"/>
    </source>
</evidence>
<dbReference type="GO" id="GO:0016042">
    <property type="term" value="P:lipid catabolic process"/>
    <property type="evidence" value="ECO:0007669"/>
    <property type="project" value="UniProtKB-KW"/>
</dbReference>
<evidence type="ECO:0000256" key="9">
    <source>
        <dbReference type="SAM" id="SignalP"/>
    </source>
</evidence>
<evidence type="ECO:0000259" key="10">
    <source>
        <dbReference type="Pfam" id="PF00561"/>
    </source>
</evidence>
<dbReference type="Proteomes" id="UP001154078">
    <property type="component" value="Chromosome 7"/>
</dbReference>
<organism evidence="12 13">
    <name type="scientific">Brassicogethes aeneus</name>
    <name type="common">Rape pollen beetle</name>
    <name type="synonym">Meligethes aeneus</name>
    <dbReference type="NCBI Taxonomy" id="1431903"/>
    <lineage>
        <taxon>Eukaryota</taxon>
        <taxon>Metazoa</taxon>
        <taxon>Ecdysozoa</taxon>
        <taxon>Arthropoda</taxon>
        <taxon>Hexapoda</taxon>
        <taxon>Insecta</taxon>
        <taxon>Pterygota</taxon>
        <taxon>Neoptera</taxon>
        <taxon>Endopterygota</taxon>
        <taxon>Coleoptera</taxon>
        <taxon>Polyphaga</taxon>
        <taxon>Cucujiformia</taxon>
        <taxon>Nitidulidae</taxon>
        <taxon>Meligethinae</taxon>
        <taxon>Brassicogethes</taxon>
    </lineage>
</organism>
<dbReference type="Gene3D" id="3.40.50.1820">
    <property type="entry name" value="alpha/beta hydrolase"/>
    <property type="match status" value="1"/>
</dbReference>
<dbReference type="PIRSF" id="PIRSF000862">
    <property type="entry name" value="Steryl_ester_lip"/>
    <property type="match status" value="1"/>
</dbReference>
<proteinExistence type="inferred from homology"/>
<keyword evidence="13" id="KW-1185">Reference proteome</keyword>
<accession>A0A9P0BEH1</accession>
<dbReference type="InterPro" id="IPR000073">
    <property type="entry name" value="AB_hydrolase_1"/>
</dbReference>
<feature type="signal peptide" evidence="9">
    <location>
        <begin position="1"/>
        <end position="19"/>
    </location>
</feature>
<evidence type="ECO:0000256" key="2">
    <source>
        <dbReference type="ARBA" id="ARBA00022729"/>
    </source>
</evidence>
<dbReference type="FunFam" id="3.40.50.1820:FF:000057">
    <property type="entry name" value="Lipase"/>
    <property type="match status" value="1"/>
</dbReference>
<dbReference type="Pfam" id="PF00561">
    <property type="entry name" value="Abhydrolase_1"/>
    <property type="match status" value="1"/>
</dbReference>
<keyword evidence="6" id="KW-0325">Glycoprotein</keyword>
<gene>
    <name evidence="12" type="ORF">MELIAE_LOCUS10133</name>
</gene>
<dbReference type="InterPro" id="IPR025483">
    <property type="entry name" value="Lipase_euk"/>
</dbReference>
<dbReference type="InterPro" id="IPR006693">
    <property type="entry name" value="AB_hydrolase_lipase"/>
</dbReference>
<evidence type="ECO:0000256" key="3">
    <source>
        <dbReference type="ARBA" id="ARBA00022801"/>
    </source>
</evidence>
<evidence type="ECO:0000256" key="7">
    <source>
        <dbReference type="PIRNR" id="PIRNR000862"/>
    </source>
</evidence>
<keyword evidence="4 7" id="KW-0442">Lipid degradation</keyword>
<protein>
    <recommendedName>
        <fullName evidence="7">Lipase</fullName>
    </recommendedName>
</protein>
<dbReference type="GO" id="GO:0016788">
    <property type="term" value="F:hydrolase activity, acting on ester bonds"/>
    <property type="evidence" value="ECO:0007669"/>
    <property type="project" value="InterPro"/>
</dbReference>
<dbReference type="InterPro" id="IPR029058">
    <property type="entry name" value="AB_hydrolase_fold"/>
</dbReference>
<evidence type="ECO:0000256" key="6">
    <source>
        <dbReference type="ARBA" id="ARBA00023180"/>
    </source>
</evidence>
<feature type="active site" description="Charge relay system" evidence="8">
    <location>
        <position position="353"/>
    </location>
</feature>
<feature type="chain" id="PRO_5040130937" description="Lipase" evidence="9">
    <location>
        <begin position="20"/>
        <end position="412"/>
    </location>
</feature>
<dbReference type="SUPFAM" id="SSF53474">
    <property type="entry name" value="alpha/beta-Hydrolases"/>
    <property type="match status" value="1"/>
</dbReference>
<evidence type="ECO:0000313" key="13">
    <source>
        <dbReference type="Proteomes" id="UP001154078"/>
    </source>
</evidence>
<feature type="active site" description="Nucleophile" evidence="8">
    <location>
        <position position="184"/>
    </location>
</feature>
<keyword evidence="3 7" id="KW-0378">Hydrolase</keyword>
<keyword evidence="5" id="KW-0443">Lipid metabolism</keyword>
<dbReference type="EMBL" id="OV121138">
    <property type="protein sequence ID" value="CAH0560376.1"/>
    <property type="molecule type" value="Genomic_DNA"/>
</dbReference>
<feature type="domain" description="Partial AB-hydrolase lipase" evidence="11">
    <location>
        <begin position="49"/>
        <end position="103"/>
    </location>
</feature>
<dbReference type="Pfam" id="PF04083">
    <property type="entry name" value="Abhydro_lipase"/>
    <property type="match status" value="1"/>
</dbReference>
<dbReference type="PANTHER" id="PTHR11005">
    <property type="entry name" value="LYSOSOMAL ACID LIPASE-RELATED"/>
    <property type="match status" value="1"/>
</dbReference>
<reference evidence="12" key="1">
    <citation type="submission" date="2021-12" db="EMBL/GenBank/DDBJ databases">
        <authorList>
            <person name="King R."/>
        </authorList>
    </citation>
    <scope>NUCLEOTIDE SEQUENCE</scope>
</reference>
<evidence type="ECO:0000313" key="12">
    <source>
        <dbReference type="EMBL" id="CAH0560376.1"/>
    </source>
</evidence>
<sequence>MLQFINLLFLIFTFSMVSTKNNVCPSDLDYYTIDLNLNCWYDPDVDASIPEIINNHGFNSKSYNVTTWDGYILEIFRIPSKLNETVSKPKSPILLFPGLLRDARCMLILGEDSPAIYYAKQGYDVWIANRRGTEYSNHIKYTKDDKEFWNFSFHEMGSIDVPTIVEKVAEVSKQPGNIIYIGHSMGTTASYIYCTLNSSHCANNLKAIISLAPIAKINHTKTPLLHIISLLESEIKVALNTLGIHRLEIDWLFKICQGAPFTSICAGVIEFFTGLSEPNIFPRIMPIFSAHGNTPASVKVITHYGQIIKNQGKFRQYDYGLLKNLEKYQSILPPTYNLFDIPVNVTLIYANYDLLSSKTDVEDLYSNLHPDRRFIVEIPRNGSAKYLSHMDFFLAANIEEVLYPEITNALVK</sequence>
<dbReference type="OrthoDB" id="9974421at2759"/>
<evidence type="ECO:0000256" key="8">
    <source>
        <dbReference type="PIRSR" id="PIRSR000862-1"/>
    </source>
</evidence>